<sequence length="555" mass="61264">MKFVLGLSRVLESISLEIDGTKGPPRIDFSTLPQVQSLQFSLLNLENEMEGLSEIANILTDNLPAGLRKLTIIMPFVRTAYDNEQGKVIPQKCRDLEEVLSEVQLEGVTLVMSHLPVNRVGSWKQMFERVFPDLRSRGLLQVQCNAERTKQGHSDHVTSLQASTDHRWIASTSADGTIIAWSIDGEGIVKDTQLPRSTLPFALPCGDCFISSPYSSSRYVGALWDINGRELGQGCEMLIESPLGRVQRRDHTLITLSPTPSVKIYHSAKDFTKGIPATAEVRDLPIKPLRPGSTKFVMASHDGAFLAVAFMHPAQCLLWRNQCGQYVREDIVVSDESRSAITTGAFSPVSFPPYQHTFTLPSRLPDSTPRSYGSCLAVGFTKGAVRMLSLCVKRGLQGNGMDDSHYWELDSSTARRDGHALDSQQKTLYSHDGPVTSLAFSPKGTFFLSTSEDSTLKVLARNSPPLGAPVTLRGHCDKVHAACFSPDERYIASASEDRTVRVWRVQDWSCLATYTEHEAAVTHVVFCPEGGAVWSAARDGRVCRHALAPYIRKKT</sequence>
<organism evidence="3 4">
    <name type="scientific">Lentinus tigrinus ALCF2SS1-6</name>
    <dbReference type="NCBI Taxonomy" id="1328759"/>
    <lineage>
        <taxon>Eukaryota</taxon>
        <taxon>Fungi</taxon>
        <taxon>Dikarya</taxon>
        <taxon>Basidiomycota</taxon>
        <taxon>Agaricomycotina</taxon>
        <taxon>Agaricomycetes</taxon>
        <taxon>Polyporales</taxon>
        <taxon>Polyporaceae</taxon>
        <taxon>Lentinus</taxon>
    </lineage>
</organism>
<evidence type="ECO:0000256" key="1">
    <source>
        <dbReference type="PROSITE-ProRule" id="PRU00221"/>
    </source>
</evidence>
<dbReference type="Pfam" id="PF00400">
    <property type="entry name" value="WD40"/>
    <property type="match status" value="4"/>
</dbReference>
<dbReference type="InterPro" id="IPR036322">
    <property type="entry name" value="WD40_repeat_dom_sf"/>
</dbReference>
<dbReference type="PANTHER" id="PTHR19879">
    <property type="entry name" value="TRANSCRIPTION INITIATION FACTOR TFIID"/>
    <property type="match status" value="1"/>
</dbReference>
<name>A0A5C2SAC6_9APHY</name>
<dbReference type="PANTHER" id="PTHR19879:SF9">
    <property type="entry name" value="TRANSCRIPTION INITIATION FACTOR TFIID SUBUNIT 5"/>
    <property type="match status" value="1"/>
</dbReference>
<feature type="repeat" description="WD" evidence="1">
    <location>
        <begin position="428"/>
        <end position="458"/>
    </location>
</feature>
<dbReference type="AlphaFoldDB" id="A0A5C2SAC6"/>
<dbReference type="GO" id="GO:0005669">
    <property type="term" value="C:transcription factor TFIID complex"/>
    <property type="evidence" value="ECO:0007669"/>
    <property type="project" value="TreeGrafter"/>
</dbReference>
<feature type="repeat" description="WD" evidence="1">
    <location>
        <begin position="472"/>
        <end position="513"/>
    </location>
</feature>
<dbReference type="GO" id="GO:0006367">
    <property type="term" value="P:transcription initiation at RNA polymerase II promoter"/>
    <property type="evidence" value="ECO:0007669"/>
    <property type="project" value="TreeGrafter"/>
</dbReference>
<feature type="repeat" description="WD" evidence="1">
    <location>
        <begin position="150"/>
        <end position="191"/>
    </location>
</feature>
<dbReference type="InterPro" id="IPR015943">
    <property type="entry name" value="WD40/YVTN_repeat-like_dom_sf"/>
</dbReference>
<dbReference type="Gene3D" id="2.130.10.10">
    <property type="entry name" value="YVTN repeat-like/Quinoprotein amine dehydrogenase"/>
    <property type="match status" value="2"/>
</dbReference>
<evidence type="ECO:0000256" key="2">
    <source>
        <dbReference type="SAM" id="Coils"/>
    </source>
</evidence>
<keyword evidence="4" id="KW-1185">Reference proteome</keyword>
<dbReference type="InterPro" id="IPR001680">
    <property type="entry name" value="WD40_rpt"/>
</dbReference>
<evidence type="ECO:0000313" key="4">
    <source>
        <dbReference type="Proteomes" id="UP000313359"/>
    </source>
</evidence>
<accession>A0A5C2SAC6</accession>
<protein>
    <submittedName>
        <fullName evidence="3">WD40 repeat-like protein</fullName>
    </submittedName>
</protein>
<evidence type="ECO:0000313" key="3">
    <source>
        <dbReference type="EMBL" id="RPD60084.1"/>
    </source>
</evidence>
<dbReference type="Proteomes" id="UP000313359">
    <property type="component" value="Unassembled WGS sequence"/>
</dbReference>
<dbReference type="EMBL" id="ML122267">
    <property type="protein sequence ID" value="RPD60084.1"/>
    <property type="molecule type" value="Genomic_DNA"/>
</dbReference>
<gene>
    <name evidence="3" type="ORF">L227DRAFT_106276</name>
</gene>
<keyword evidence="1" id="KW-0853">WD repeat</keyword>
<dbReference type="GO" id="GO:0016251">
    <property type="term" value="F:RNA polymerase II general transcription initiation factor activity"/>
    <property type="evidence" value="ECO:0007669"/>
    <property type="project" value="TreeGrafter"/>
</dbReference>
<feature type="coiled-coil region" evidence="2">
    <location>
        <begin position="35"/>
        <end position="62"/>
    </location>
</feature>
<reference evidence="3" key="1">
    <citation type="journal article" date="2018" name="Genome Biol. Evol.">
        <title>Genomics and development of Lentinus tigrinus, a white-rot wood-decaying mushroom with dimorphic fruiting bodies.</title>
        <authorList>
            <person name="Wu B."/>
            <person name="Xu Z."/>
            <person name="Knudson A."/>
            <person name="Carlson A."/>
            <person name="Chen N."/>
            <person name="Kovaka S."/>
            <person name="LaButti K."/>
            <person name="Lipzen A."/>
            <person name="Pennachio C."/>
            <person name="Riley R."/>
            <person name="Schakwitz W."/>
            <person name="Umezawa K."/>
            <person name="Ohm R.A."/>
            <person name="Grigoriev I.V."/>
            <person name="Nagy L.G."/>
            <person name="Gibbons J."/>
            <person name="Hibbett D."/>
        </authorList>
    </citation>
    <scope>NUCLEOTIDE SEQUENCE [LARGE SCALE GENOMIC DNA]</scope>
    <source>
        <strain evidence="3">ALCF2SS1-6</strain>
    </source>
</reference>
<dbReference type="SUPFAM" id="SSF50978">
    <property type="entry name" value="WD40 repeat-like"/>
    <property type="match status" value="1"/>
</dbReference>
<dbReference type="SMART" id="SM00320">
    <property type="entry name" value="WD40"/>
    <property type="match status" value="4"/>
</dbReference>
<proteinExistence type="predicted"/>
<dbReference type="PROSITE" id="PS50294">
    <property type="entry name" value="WD_REPEATS_REGION"/>
    <property type="match status" value="3"/>
</dbReference>
<keyword evidence="2" id="KW-0175">Coiled coil</keyword>
<dbReference type="PROSITE" id="PS50082">
    <property type="entry name" value="WD_REPEATS_2"/>
    <property type="match status" value="3"/>
</dbReference>
<dbReference type="OrthoDB" id="2754813at2759"/>
<dbReference type="STRING" id="1328759.A0A5C2SAC6"/>